<dbReference type="InterPro" id="IPR036096">
    <property type="entry name" value="Ataxin_AXH_dom_sf"/>
</dbReference>
<feature type="compositionally biased region" description="Low complexity" evidence="7">
    <location>
        <begin position="672"/>
        <end position="685"/>
    </location>
</feature>
<dbReference type="InterPro" id="IPR003652">
    <property type="entry name" value="Ataxin_AXH_dom"/>
</dbReference>
<keyword evidence="4" id="KW-0238">DNA-binding</keyword>
<feature type="region of interest" description="Disordered" evidence="7">
    <location>
        <begin position="189"/>
        <end position="248"/>
    </location>
</feature>
<feature type="region of interest" description="Disordered" evidence="7">
    <location>
        <begin position="1"/>
        <end position="33"/>
    </location>
</feature>
<dbReference type="Proteomes" id="UP000069272">
    <property type="component" value="Chromosome X"/>
</dbReference>
<feature type="compositionally biased region" description="Low complexity" evidence="7">
    <location>
        <begin position="1051"/>
        <end position="1066"/>
    </location>
</feature>
<organism evidence="8 9">
    <name type="scientific">Anopheles albimanus</name>
    <name type="common">New world malaria mosquito</name>
    <dbReference type="NCBI Taxonomy" id="7167"/>
    <lineage>
        <taxon>Eukaryota</taxon>
        <taxon>Metazoa</taxon>
        <taxon>Ecdysozoa</taxon>
        <taxon>Arthropoda</taxon>
        <taxon>Hexapoda</taxon>
        <taxon>Insecta</taxon>
        <taxon>Pterygota</taxon>
        <taxon>Neoptera</taxon>
        <taxon>Endopterygota</taxon>
        <taxon>Diptera</taxon>
        <taxon>Nematocera</taxon>
        <taxon>Culicoidea</taxon>
        <taxon>Culicidae</taxon>
        <taxon>Anophelinae</taxon>
        <taxon>Anopheles</taxon>
    </lineage>
</organism>
<dbReference type="GO" id="GO:0005634">
    <property type="term" value="C:nucleus"/>
    <property type="evidence" value="ECO:0007669"/>
    <property type="project" value="UniProtKB-SubCell"/>
</dbReference>
<dbReference type="VEuPathDB" id="VectorBase:AALB20_036959"/>
<feature type="compositionally biased region" description="Basic residues" evidence="7">
    <location>
        <begin position="127"/>
        <end position="137"/>
    </location>
</feature>
<dbReference type="Pfam" id="PF08517">
    <property type="entry name" value="AXH"/>
    <property type="match status" value="1"/>
</dbReference>
<evidence type="ECO:0000256" key="1">
    <source>
        <dbReference type="ARBA" id="ARBA00004123"/>
    </source>
</evidence>
<evidence type="ECO:0000256" key="4">
    <source>
        <dbReference type="ARBA" id="ARBA00023125"/>
    </source>
</evidence>
<feature type="region of interest" description="Disordered" evidence="7">
    <location>
        <begin position="528"/>
        <end position="633"/>
    </location>
</feature>
<dbReference type="GO" id="GO:0006355">
    <property type="term" value="P:regulation of DNA-templated transcription"/>
    <property type="evidence" value="ECO:0007669"/>
    <property type="project" value="InterPro"/>
</dbReference>
<reference evidence="8" key="2">
    <citation type="submission" date="2022-08" db="UniProtKB">
        <authorList>
            <consortium name="EnsemblMetazoa"/>
        </authorList>
    </citation>
    <scope>IDENTIFICATION</scope>
    <source>
        <strain evidence="8">STECLA/ALBI9_A</strain>
    </source>
</reference>
<feature type="compositionally biased region" description="Low complexity" evidence="7">
    <location>
        <begin position="528"/>
        <end position="538"/>
    </location>
</feature>
<feature type="compositionally biased region" description="Basic and acidic residues" evidence="7">
    <location>
        <begin position="992"/>
        <end position="1001"/>
    </location>
</feature>
<keyword evidence="2" id="KW-0678">Repressor</keyword>
<name>A0A182FJF6_ANOAL</name>
<feature type="region of interest" description="Disordered" evidence="7">
    <location>
        <begin position="922"/>
        <end position="972"/>
    </location>
</feature>
<feature type="compositionally biased region" description="Polar residues" evidence="7">
    <location>
        <begin position="1"/>
        <end position="10"/>
    </location>
</feature>
<dbReference type="PANTHER" id="PTHR13392">
    <property type="entry name" value="ATAXIN 1"/>
    <property type="match status" value="1"/>
</dbReference>
<evidence type="ECO:0000256" key="6">
    <source>
        <dbReference type="ARBA" id="ARBA00023242"/>
    </source>
</evidence>
<feature type="region of interest" description="Disordered" evidence="7">
    <location>
        <begin position="672"/>
        <end position="729"/>
    </location>
</feature>
<sequence>SESIRSQSRTGAAAAAAATEAAEDGRNRKYRRSAGRGLHRVAGLVRFGWCGRMKQETAQDDVSRPNRPNAMLSAVESMIPAGGRAGAPGGYTPPHHHHLQQQQQQQHHHHYQHSHQQQQQHQQQPHPFHHHHHRHHPMALASASLLNQLPLAAAIPPLLATAPCYPHSSPMASAGGGCNSSSSIVSASTTASEFARPFPKQRYEDTRMGISSVSERRSKYSAEAAPVSPSSDYKARATPLSLSGGQSAPGGPVNLALGVGGASAAVATVADHTANNGGRPGSNGRASGSMLTADTQWSHQGAVCGIEPYKSYSLATSRDTGSGAGSEGDTMSAAANLHHPKALSAVQHHIQQRQHQQHQQLQQQQQLLRNDYVERSLKAQQKQQHLYHGEVIDANGDLAKAPPYPASVVSGAAGAGDGRQLPFFNPPPALDVTAGGYAGLNYGLFPYRGILGRPVYTAAQRISEQQYGTVASPSAPYRAYGSSTDGAGAGAGGALLGLGSSSSSTDGEHKSFAEPSLLAITGGIGTSTSSVDSSSTFPGLGGGPLTTERSSYGGGFGKLSSLAGGASQHQQHHQHHRQQPPVRYHPTPRYAEHGEEQHPSPGVPVSSPNDPSQKTHFSYQHPAPSEQPPASVAYGSTRYDISSTTTIFPRDEVDEQLIDEYRRALHQLKHQQQVQQQQQQQQQQQEFKVPCGGKDGPLKSRFLHQRPNGSSKSRQPTHSSSGSSSGSISAIEEIPCTGSAVASNHTLNGYRENSDSGTTVTGEATFSKGSLIEFGNGESKRIEDVRAEDLIRTAEQSSDLRLTEAIVRAITLSDSAPAADPTAGDALHMILVTFSYDREQYISKVEASFEYPFFVLTKGWASYSPSETLTKYNLHCKPLLVGDTFFALVAYKSLQCSSSQQSIATDGGTTPSLEPLGTAARKQAKKRSGIGSIATGAPLRRVSQPTNVAAEDSRSCERLPPSQQPEDQRKPLPLTDWTYLAPDRQQQKVRFEPSADGHEGGDGSGGGGAAAEGCCDDEDDRKRQQLAKKRPSNPPASYEDVSRRKRKPQRLSLSENSSSSSMATGN</sequence>
<evidence type="ECO:0000256" key="7">
    <source>
        <dbReference type="SAM" id="MobiDB-lite"/>
    </source>
</evidence>
<feature type="compositionally biased region" description="Polar residues" evidence="7">
    <location>
        <begin position="707"/>
        <end position="718"/>
    </location>
</feature>
<feature type="region of interest" description="Disordered" evidence="7">
    <location>
        <begin position="80"/>
        <end position="137"/>
    </location>
</feature>
<dbReference type="GO" id="GO:0003677">
    <property type="term" value="F:DNA binding"/>
    <property type="evidence" value="ECO:0007669"/>
    <property type="project" value="UniProtKB-KW"/>
</dbReference>
<evidence type="ECO:0000256" key="3">
    <source>
        <dbReference type="ARBA" id="ARBA00023015"/>
    </source>
</evidence>
<dbReference type="SUPFAM" id="SSF102031">
    <property type="entry name" value="AXH domain"/>
    <property type="match status" value="1"/>
</dbReference>
<feature type="compositionally biased region" description="Polar residues" evidence="7">
    <location>
        <begin position="606"/>
        <end position="618"/>
    </location>
</feature>
<feature type="region of interest" description="Disordered" evidence="7">
    <location>
        <begin position="992"/>
        <end position="1066"/>
    </location>
</feature>
<dbReference type="AlphaFoldDB" id="A0A182FJF6"/>
<keyword evidence="3" id="KW-0805">Transcription regulation</keyword>
<evidence type="ECO:0000256" key="2">
    <source>
        <dbReference type="ARBA" id="ARBA00022491"/>
    </source>
</evidence>
<evidence type="ECO:0000313" key="9">
    <source>
        <dbReference type="Proteomes" id="UP000069272"/>
    </source>
</evidence>
<feature type="region of interest" description="Disordered" evidence="7">
    <location>
        <begin position="345"/>
        <end position="365"/>
    </location>
</feature>
<reference evidence="8 9" key="1">
    <citation type="journal article" date="2017" name="G3 (Bethesda)">
        <title>The Physical Genome Mapping of Anopheles albimanus Corrected Scaffold Misassemblies and Identified Interarm Rearrangements in Genus Anopheles.</title>
        <authorList>
            <person name="Artemov G.N."/>
            <person name="Peery A.N."/>
            <person name="Jiang X."/>
            <person name="Tu Z."/>
            <person name="Stegniy V.N."/>
            <person name="Sharakhova M.V."/>
            <person name="Sharakhov I.V."/>
        </authorList>
    </citation>
    <scope>NUCLEOTIDE SEQUENCE [LARGE SCALE GENOMIC DNA]</scope>
    <source>
        <strain evidence="8 9">ALBI9_A</strain>
    </source>
</reference>
<keyword evidence="5" id="KW-0804">Transcription</keyword>
<accession>A0A182FJF6</accession>
<protein>
    <submittedName>
        <fullName evidence="8">Uncharacterized protein</fullName>
    </submittedName>
</protein>
<keyword evidence="6" id="KW-0539">Nucleus</keyword>
<dbReference type="PANTHER" id="PTHR13392:SF13">
    <property type="entry name" value="AXH DOMAIN-CONTAINING PROTEIN"/>
    <property type="match status" value="1"/>
</dbReference>
<dbReference type="SMART" id="SM00536">
    <property type="entry name" value="AXH"/>
    <property type="match status" value="1"/>
</dbReference>
<feature type="compositionally biased region" description="Low complexity" evidence="7">
    <location>
        <begin position="719"/>
        <end position="729"/>
    </location>
</feature>
<dbReference type="InterPro" id="IPR043404">
    <property type="entry name" value="ATAXIN1-like"/>
</dbReference>
<evidence type="ECO:0000313" key="8">
    <source>
        <dbReference type="EnsemblMetazoa" id="AALB006651-PA"/>
    </source>
</evidence>
<evidence type="ECO:0000256" key="5">
    <source>
        <dbReference type="ARBA" id="ARBA00023163"/>
    </source>
</evidence>
<comment type="subcellular location">
    <subcellularLocation>
        <location evidence="1">Nucleus</location>
    </subcellularLocation>
</comment>
<keyword evidence="9" id="KW-1185">Reference proteome</keyword>
<dbReference type="GO" id="GO:0003723">
    <property type="term" value="F:RNA binding"/>
    <property type="evidence" value="ECO:0007669"/>
    <property type="project" value="InterPro"/>
</dbReference>
<proteinExistence type="predicted"/>
<feature type="compositionally biased region" description="Low complexity" evidence="7">
    <location>
        <begin position="114"/>
        <end position="126"/>
    </location>
</feature>
<dbReference type="PROSITE" id="PS51148">
    <property type="entry name" value="AXH"/>
    <property type="match status" value="1"/>
</dbReference>
<dbReference type="VEuPathDB" id="VectorBase:AALB006651"/>
<dbReference type="STRING" id="7167.A0A182FJF6"/>
<dbReference type="EnsemblMetazoa" id="AALB006651-RA">
    <property type="protein sequence ID" value="AALB006651-PA"/>
    <property type="gene ID" value="AALB006651"/>
</dbReference>